<comment type="similarity">
    <text evidence="9">Belongs to the FtsQ/DivIB family. FtsQ subfamily.</text>
</comment>
<evidence type="ECO:0000256" key="10">
    <source>
        <dbReference type="SAM" id="MobiDB-lite"/>
    </source>
</evidence>
<feature type="compositionally biased region" description="Low complexity" evidence="10">
    <location>
        <begin position="18"/>
        <end position="36"/>
    </location>
</feature>
<protein>
    <recommendedName>
        <fullName evidence="9">Cell division protein FtsQ</fullName>
    </recommendedName>
</protein>
<dbReference type="InterPro" id="IPR034746">
    <property type="entry name" value="POTRA"/>
</dbReference>
<dbReference type="InterPro" id="IPR013685">
    <property type="entry name" value="POTRA_FtsQ_type"/>
</dbReference>
<accession>A0A1G4TCF0</accession>
<dbReference type="HAMAP" id="MF_00911">
    <property type="entry name" value="FtsQ_subfam"/>
    <property type="match status" value="1"/>
</dbReference>
<evidence type="ECO:0000313" key="13">
    <source>
        <dbReference type="Proteomes" id="UP000199150"/>
    </source>
</evidence>
<evidence type="ECO:0000256" key="8">
    <source>
        <dbReference type="ARBA" id="ARBA00023306"/>
    </source>
</evidence>
<dbReference type="GO" id="GO:0032153">
    <property type="term" value="C:cell division site"/>
    <property type="evidence" value="ECO:0007669"/>
    <property type="project" value="UniProtKB-UniRule"/>
</dbReference>
<organism evidence="12 13">
    <name type="scientific">Asticcacaulis taihuensis</name>
    <dbReference type="NCBI Taxonomy" id="260084"/>
    <lineage>
        <taxon>Bacteria</taxon>
        <taxon>Pseudomonadati</taxon>
        <taxon>Pseudomonadota</taxon>
        <taxon>Alphaproteobacteria</taxon>
        <taxon>Caulobacterales</taxon>
        <taxon>Caulobacteraceae</taxon>
        <taxon>Asticcacaulis</taxon>
    </lineage>
</organism>
<keyword evidence="7 9" id="KW-0472">Membrane</keyword>
<comment type="subcellular location">
    <subcellularLocation>
        <location evidence="9">Cell inner membrane</location>
        <topology evidence="9">Single-pass type II membrane protein</topology>
    </subcellularLocation>
    <subcellularLocation>
        <location evidence="1">Membrane</location>
    </subcellularLocation>
    <text evidence="9">Localizes to the division septum.</text>
</comment>
<keyword evidence="6 9" id="KW-1133">Transmembrane helix</keyword>
<evidence type="ECO:0000256" key="2">
    <source>
        <dbReference type="ARBA" id="ARBA00022475"/>
    </source>
</evidence>
<evidence type="ECO:0000256" key="3">
    <source>
        <dbReference type="ARBA" id="ARBA00022519"/>
    </source>
</evidence>
<keyword evidence="2 9" id="KW-1003">Cell membrane</keyword>
<sequence length="312" mass="33366">MPAVVRGGRRQASPADTKPAAKPAGRAGAKPRAAGRSSGRKGAPAGKASVIGTVHMPNELTAWLAVLVIAGLLSVVLLTGHRAEALGSAITNFADARLASIGLKLQKVQLVNVSPKASPDVRKALKFEKDQPFALMNLADVQKSVENVGWVKSATVRRQFPGVLIIEVVERPRLAVWQYNGKNTVIDDEGHIIPEAVSTRFTELPFVVGEGANEAAPAIIELLRQRPALLEQTYALQRVNTRRWNILLKNGAVIKLPALNQEQAMARLDVLIAQQRVLDQGFASIDLLDPDSLVVVPLEAHPASPPAAVVLP</sequence>
<dbReference type="Pfam" id="PF03799">
    <property type="entry name" value="FtsQ_DivIB_C"/>
    <property type="match status" value="1"/>
</dbReference>
<evidence type="ECO:0000256" key="1">
    <source>
        <dbReference type="ARBA" id="ARBA00004370"/>
    </source>
</evidence>
<reference evidence="13" key="1">
    <citation type="submission" date="2016-10" db="EMBL/GenBank/DDBJ databases">
        <authorList>
            <person name="Varghese N."/>
            <person name="Submissions S."/>
        </authorList>
    </citation>
    <scope>NUCLEOTIDE SEQUENCE [LARGE SCALE GENOMIC DNA]</scope>
    <source>
        <strain evidence="13">CGMCC 1.3431</strain>
    </source>
</reference>
<feature type="region of interest" description="Disordered" evidence="10">
    <location>
        <begin position="1"/>
        <end position="46"/>
    </location>
</feature>
<dbReference type="OrthoDB" id="9783091at2"/>
<keyword evidence="5 9" id="KW-0812">Transmembrane</keyword>
<evidence type="ECO:0000313" key="12">
    <source>
        <dbReference type="EMBL" id="SCW78259.1"/>
    </source>
</evidence>
<gene>
    <name evidence="9" type="primary">ftsQ</name>
    <name evidence="12" type="ORF">SAMN02927928_3365</name>
</gene>
<evidence type="ECO:0000256" key="6">
    <source>
        <dbReference type="ARBA" id="ARBA00022989"/>
    </source>
</evidence>
<keyword evidence="8 9" id="KW-0131">Cell cycle</keyword>
<evidence type="ECO:0000256" key="9">
    <source>
        <dbReference type="HAMAP-Rule" id="MF_00911"/>
    </source>
</evidence>
<dbReference type="InterPro" id="IPR005548">
    <property type="entry name" value="Cell_div_FtsQ/DivIB_C"/>
</dbReference>
<comment type="function">
    <text evidence="9">Essential cell division protein.</text>
</comment>
<proteinExistence type="inferred from homology"/>
<evidence type="ECO:0000259" key="11">
    <source>
        <dbReference type="PROSITE" id="PS51779"/>
    </source>
</evidence>
<evidence type="ECO:0000256" key="5">
    <source>
        <dbReference type="ARBA" id="ARBA00022692"/>
    </source>
</evidence>
<feature type="transmembrane region" description="Helical" evidence="9">
    <location>
        <begin position="60"/>
        <end position="78"/>
    </location>
</feature>
<dbReference type="GO" id="GO:0043093">
    <property type="term" value="P:FtsZ-dependent cytokinesis"/>
    <property type="evidence" value="ECO:0007669"/>
    <property type="project" value="UniProtKB-UniRule"/>
</dbReference>
<keyword evidence="13" id="KW-1185">Reference proteome</keyword>
<dbReference type="Gene3D" id="3.10.20.310">
    <property type="entry name" value="membrane protein fhac"/>
    <property type="match status" value="1"/>
</dbReference>
<dbReference type="GO" id="GO:0090529">
    <property type="term" value="P:cell septum assembly"/>
    <property type="evidence" value="ECO:0007669"/>
    <property type="project" value="InterPro"/>
</dbReference>
<dbReference type="Pfam" id="PF08478">
    <property type="entry name" value="POTRA_1"/>
    <property type="match status" value="1"/>
</dbReference>
<evidence type="ECO:0000256" key="4">
    <source>
        <dbReference type="ARBA" id="ARBA00022618"/>
    </source>
</evidence>
<evidence type="ECO:0000256" key="7">
    <source>
        <dbReference type="ARBA" id="ARBA00023136"/>
    </source>
</evidence>
<dbReference type="Proteomes" id="UP000199150">
    <property type="component" value="Unassembled WGS sequence"/>
</dbReference>
<feature type="domain" description="POTRA" evidence="11">
    <location>
        <begin position="103"/>
        <end position="171"/>
    </location>
</feature>
<keyword evidence="3 9" id="KW-0997">Cell inner membrane</keyword>
<dbReference type="InterPro" id="IPR026579">
    <property type="entry name" value="FtsQ"/>
</dbReference>
<dbReference type="PANTHER" id="PTHR35851:SF1">
    <property type="entry name" value="CELL DIVISION PROTEIN FTSQ"/>
    <property type="match status" value="1"/>
</dbReference>
<dbReference type="EMBL" id="FMTS01000007">
    <property type="protein sequence ID" value="SCW78259.1"/>
    <property type="molecule type" value="Genomic_DNA"/>
</dbReference>
<dbReference type="PANTHER" id="PTHR35851">
    <property type="entry name" value="CELL DIVISION PROTEIN FTSQ"/>
    <property type="match status" value="1"/>
</dbReference>
<dbReference type="RefSeq" id="WP_090650237.1">
    <property type="nucleotide sequence ID" value="NZ_CBCRYE010000007.1"/>
</dbReference>
<keyword evidence="4 9" id="KW-0132">Cell division</keyword>
<dbReference type="AlphaFoldDB" id="A0A1G4TCF0"/>
<dbReference type="GO" id="GO:0005886">
    <property type="term" value="C:plasma membrane"/>
    <property type="evidence" value="ECO:0007669"/>
    <property type="project" value="UniProtKB-SubCell"/>
</dbReference>
<name>A0A1G4TCF0_9CAUL</name>
<dbReference type="STRING" id="260084.SAMN02927928_3365"/>
<dbReference type="PROSITE" id="PS51779">
    <property type="entry name" value="POTRA"/>
    <property type="match status" value="1"/>
</dbReference>